<sequence length="293" mass="30937">MIMCVAEAPMIDTKAVRMSLQDDAARVESRTVLSRFRAGFYACLTARADALFALTGALLCSDGPVRTLAGLALAPEHRRGHGALYGGVNHGRIDAERLRDLLAAPPLPKTGDGRIVLAVDVSPWPRPDAAISPGRLFCHTWGRGRSRHEMIPGWPYPVVAALETGRTCWTAVLDAVRLGPDDDVAAVTANQVRGVVQRLAAAGQHRERRSGHPDRGRRRLPHTPAGLSAGRPAGGGTRPAALRPGAAPARTTPPLRPEGGTAAQARRGVPLHRPAPPGTSRTPPPHPPPATAP</sequence>
<accession>A0A132MUK9</accession>
<dbReference type="STRING" id="1469144.LI90_2516"/>
<evidence type="ECO:0000313" key="4">
    <source>
        <dbReference type="Proteomes" id="UP000070188"/>
    </source>
</evidence>
<gene>
    <name evidence="3" type="ORF">LI90_2516</name>
</gene>
<dbReference type="AlphaFoldDB" id="A0A132MUK9"/>
<dbReference type="Pfam" id="PF13546">
    <property type="entry name" value="DDE_5"/>
    <property type="match status" value="1"/>
</dbReference>
<dbReference type="EMBL" id="LAXD01000001">
    <property type="protein sequence ID" value="KWX01484.1"/>
    <property type="molecule type" value="Genomic_DNA"/>
</dbReference>
<reference evidence="4" key="1">
    <citation type="submission" date="2015-04" db="EMBL/GenBank/DDBJ databases">
        <title>Physiological reanalysis, assessment of diazotrophy, and genome sequences of multiple isolates of Streptomyces thermoautotrophicus.</title>
        <authorList>
            <person name="MacKellar D.C."/>
            <person name="Lieber L."/>
            <person name="Norman J."/>
            <person name="Bolger A."/>
            <person name="Tobin C."/>
            <person name="Murray J.W."/>
            <person name="Chang R."/>
            <person name="Ford T."/>
            <person name="Nguyen P.Q."/>
            <person name="Woodward J."/>
            <person name="Permingeat H."/>
            <person name="Joshi N.S."/>
            <person name="Silver P.A."/>
            <person name="Usadel B."/>
            <person name="Rutherford A.W."/>
            <person name="Friesen M."/>
            <person name="Prell J."/>
        </authorList>
    </citation>
    <scope>NUCLEOTIDE SEQUENCE [LARGE SCALE GENOMIC DNA]</scope>
    <source>
        <strain evidence="4">H1</strain>
    </source>
</reference>
<feature type="compositionally biased region" description="Pro residues" evidence="1">
    <location>
        <begin position="273"/>
        <end position="293"/>
    </location>
</feature>
<dbReference type="Proteomes" id="UP000070188">
    <property type="component" value="Unassembled WGS sequence"/>
</dbReference>
<keyword evidence="4" id="KW-1185">Reference proteome</keyword>
<comment type="caution">
    <text evidence="3">The sequence shown here is derived from an EMBL/GenBank/DDBJ whole genome shotgun (WGS) entry which is preliminary data.</text>
</comment>
<proteinExistence type="predicted"/>
<evidence type="ECO:0000256" key="1">
    <source>
        <dbReference type="SAM" id="MobiDB-lite"/>
    </source>
</evidence>
<dbReference type="PATRIC" id="fig|1469144.10.peg.2724"/>
<feature type="region of interest" description="Disordered" evidence="1">
    <location>
        <begin position="199"/>
        <end position="293"/>
    </location>
</feature>
<feature type="domain" description="Transposase IS701-like DDE" evidence="2">
    <location>
        <begin position="40"/>
        <end position="206"/>
    </location>
</feature>
<evidence type="ECO:0000259" key="2">
    <source>
        <dbReference type="Pfam" id="PF13546"/>
    </source>
</evidence>
<dbReference type="InterPro" id="IPR038721">
    <property type="entry name" value="IS701-like_DDE_dom"/>
</dbReference>
<evidence type="ECO:0000313" key="3">
    <source>
        <dbReference type="EMBL" id="KWX01484.1"/>
    </source>
</evidence>
<protein>
    <recommendedName>
        <fullName evidence="2">Transposase IS701-like DDE domain-containing protein</fullName>
    </recommendedName>
</protein>
<feature type="compositionally biased region" description="Low complexity" evidence="1">
    <location>
        <begin position="238"/>
        <end position="253"/>
    </location>
</feature>
<name>A0A132MUK9_9ACTN</name>
<organism evidence="3 4">
    <name type="scientific">Carbonactinospora thermoautotrophica</name>
    <dbReference type="NCBI Taxonomy" id="1469144"/>
    <lineage>
        <taxon>Bacteria</taxon>
        <taxon>Bacillati</taxon>
        <taxon>Actinomycetota</taxon>
        <taxon>Actinomycetes</taxon>
        <taxon>Kitasatosporales</taxon>
        <taxon>Carbonactinosporaceae</taxon>
        <taxon>Carbonactinospora</taxon>
    </lineage>
</organism>